<dbReference type="EMBL" id="MK500575">
    <property type="protein sequence ID" value="QBK92346.1"/>
    <property type="molecule type" value="Genomic_DNA"/>
</dbReference>
<organism evidence="1">
    <name type="scientific">Pithovirus LCPAC304</name>
    <dbReference type="NCBI Taxonomy" id="2506594"/>
    <lineage>
        <taxon>Viruses</taxon>
        <taxon>Pithoviruses</taxon>
    </lineage>
</organism>
<evidence type="ECO:0000313" key="1">
    <source>
        <dbReference type="EMBL" id="QBK92346.1"/>
    </source>
</evidence>
<gene>
    <name evidence="1" type="ORF">LCPAC304_06930</name>
</gene>
<name>A0A481Z9Q1_9VIRU</name>
<reference evidence="1" key="1">
    <citation type="journal article" date="2019" name="MBio">
        <title>Virus Genomes from Deep Sea Sediments Expand the Ocean Megavirome and Support Independent Origins of Viral Gigantism.</title>
        <authorList>
            <person name="Backstrom D."/>
            <person name="Yutin N."/>
            <person name="Jorgensen S.L."/>
            <person name="Dharamshi J."/>
            <person name="Homa F."/>
            <person name="Zaremba-Niedwiedzka K."/>
            <person name="Spang A."/>
            <person name="Wolf Y.I."/>
            <person name="Koonin E.V."/>
            <person name="Ettema T.J."/>
        </authorList>
    </citation>
    <scope>NUCLEOTIDE SEQUENCE</scope>
</reference>
<proteinExistence type="predicted"/>
<accession>A0A481Z9Q1</accession>
<protein>
    <submittedName>
        <fullName evidence="1">Uncharacterized protein</fullName>
    </submittedName>
</protein>
<sequence length="266" mass="31741">MKFMKLESLVDLCAKVLCNHPERVDMSLIPSELAQELWTKMASRIWVKPRWMFTYRIKEPVEWDPFVIVAKRVVILIKNYDNSFSHDKERNEAGEKMMEYIITNARFITSKHFSLYYIKQRILSFLAYVDGKKAEEYWSDLFRHDIPDPRGIVKIVLCEKRIDDLTVDELKEAIKTLLQMLHRHLDLVELKVDAISDVDVLGDMVRTYVKEFHSRHPNTGLLGPHRMVTKTSEICHRWNQSQYEQVETRHPYQPYMERGYPYPYQV</sequence>